<organism evidence="2 3">
    <name type="scientific">Actinokineospora terrae</name>
    <dbReference type="NCBI Taxonomy" id="155974"/>
    <lineage>
        <taxon>Bacteria</taxon>
        <taxon>Bacillati</taxon>
        <taxon>Actinomycetota</taxon>
        <taxon>Actinomycetes</taxon>
        <taxon>Pseudonocardiales</taxon>
        <taxon>Pseudonocardiaceae</taxon>
        <taxon>Actinokineospora</taxon>
    </lineage>
</organism>
<keyword evidence="1" id="KW-0732">Signal</keyword>
<keyword evidence="3" id="KW-1185">Reference proteome</keyword>
<feature type="signal peptide" evidence="1">
    <location>
        <begin position="1"/>
        <end position="21"/>
    </location>
</feature>
<proteinExistence type="predicted"/>
<dbReference type="InterPro" id="IPR015943">
    <property type="entry name" value="WD40/YVTN_repeat-like_dom_sf"/>
</dbReference>
<name>A0A1H9XIJ5_9PSEU</name>
<evidence type="ECO:0000313" key="2">
    <source>
        <dbReference type="EMBL" id="SES45962.1"/>
    </source>
</evidence>
<dbReference type="SUPFAM" id="SSF101898">
    <property type="entry name" value="NHL repeat"/>
    <property type="match status" value="1"/>
</dbReference>
<dbReference type="Gene3D" id="2.130.10.10">
    <property type="entry name" value="YVTN repeat-like/Quinoprotein amine dehydrogenase"/>
    <property type="match status" value="1"/>
</dbReference>
<reference evidence="3" key="1">
    <citation type="submission" date="2016-10" db="EMBL/GenBank/DDBJ databases">
        <authorList>
            <person name="Varghese N."/>
            <person name="Submissions S."/>
        </authorList>
    </citation>
    <scope>NUCLEOTIDE SEQUENCE [LARGE SCALE GENOMIC DNA]</scope>
    <source>
        <strain evidence="3">DSM 44260</strain>
    </source>
</reference>
<protein>
    <submittedName>
        <fullName evidence="2">Uncharacterized protein</fullName>
    </submittedName>
</protein>
<dbReference type="RefSeq" id="WP_092785889.1">
    <property type="nucleotide sequence ID" value="NZ_FOGI01000015.1"/>
</dbReference>
<gene>
    <name evidence="2" type="ORF">SAMN04487818_115188</name>
</gene>
<accession>A0A1H9XIJ5</accession>
<sequence>MTRVVVLVAATALCAAFTAGCSSGDQPRDELMVTDNPVAATPAHSPVPTATPAGTLLPLATPVTAVATDPTTRTLAVASGTELRLYDLDALDKAPRALTLPGAAESLTLAGDGGAVLAAVPGRVVRVALPGGALDESVVEGSPVATATFGGDTLVAVRDRKQVAVLDDGQVRRVISGSLLSADQVFSTGPGALVLDRLRNAVFQLDVNQGTFGQGLRAGQGSTNGVVDRWGRVLVTDTRGGALLAFSLDPLLMRQRYPVAGSPYGIAYDAKRDLAWVTLTETNEVVGYQVGGEEPVERHRYPTVAQPNSVAVDPETGRVVVASANGGGVQVVRP</sequence>
<dbReference type="EMBL" id="FOGI01000015">
    <property type="protein sequence ID" value="SES45962.1"/>
    <property type="molecule type" value="Genomic_DNA"/>
</dbReference>
<dbReference type="PROSITE" id="PS51257">
    <property type="entry name" value="PROKAR_LIPOPROTEIN"/>
    <property type="match status" value="1"/>
</dbReference>
<evidence type="ECO:0000313" key="3">
    <source>
        <dbReference type="Proteomes" id="UP000199051"/>
    </source>
</evidence>
<dbReference type="Proteomes" id="UP000199051">
    <property type="component" value="Unassembled WGS sequence"/>
</dbReference>
<dbReference type="STRING" id="155974.SAMN04487818_115188"/>
<feature type="chain" id="PRO_5038643760" evidence="1">
    <location>
        <begin position="22"/>
        <end position="334"/>
    </location>
</feature>
<evidence type="ECO:0000256" key="1">
    <source>
        <dbReference type="SAM" id="SignalP"/>
    </source>
</evidence>
<dbReference type="AlphaFoldDB" id="A0A1H9XIJ5"/>